<dbReference type="Proteomes" id="UP000688947">
    <property type="component" value="Unassembled WGS sequence"/>
</dbReference>
<dbReference type="EMBL" id="JAENGZ010000780">
    <property type="protein sequence ID" value="KAG6953992.1"/>
    <property type="molecule type" value="Genomic_DNA"/>
</dbReference>
<dbReference type="OrthoDB" id="10355718at2759"/>
<evidence type="ECO:0000313" key="1">
    <source>
        <dbReference type="EMBL" id="KAG6953992.1"/>
    </source>
</evidence>
<feature type="non-terminal residue" evidence="1">
    <location>
        <position position="1"/>
    </location>
</feature>
<comment type="caution">
    <text evidence="1">The sequence shown here is derived from an EMBL/GenBank/DDBJ whole genome shotgun (WGS) entry which is preliminary data.</text>
</comment>
<evidence type="ECO:0000313" key="2">
    <source>
        <dbReference type="Proteomes" id="UP000688947"/>
    </source>
</evidence>
<proteinExistence type="predicted"/>
<dbReference type="VEuPathDB" id="FungiDB:PC110_g14193"/>
<protein>
    <submittedName>
        <fullName evidence="1">Uncharacterized protein</fullName>
    </submittedName>
</protein>
<sequence>LEAASTSGEPPDEVTTSTPVSGVIAATVSALINAKTTQTKQYRKHYSIKEERAVLRAIEGMSERETSRAQGIPRWTLND</sequence>
<accession>A0A8T1U4U3</accession>
<reference evidence="1" key="1">
    <citation type="submission" date="2021-01" db="EMBL/GenBank/DDBJ databases">
        <title>Phytophthora aleatoria, a newly-described species from Pinus radiata is distinct from Phytophthora cactorum isolates based on comparative genomics.</title>
        <authorList>
            <person name="Mcdougal R."/>
            <person name="Panda P."/>
            <person name="Williams N."/>
            <person name="Studholme D.J."/>
        </authorList>
    </citation>
    <scope>NUCLEOTIDE SEQUENCE</scope>
    <source>
        <strain evidence="1">NZFS 3830</strain>
    </source>
</reference>
<organism evidence="1 2">
    <name type="scientific">Phytophthora cactorum</name>
    <dbReference type="NCBI Taxonomy" id="29920"/>
    <lineage>
        <taxon>Eukaryota</taxon>
        <taxon>Sar</taxon>
        <taxon>Stramenopiles</taxon>
        <taxon>Oomycota</taxon>
        <taxon>Peronosporomycetes</taxon>
        <taxon>Peronosporales</taxon>
        <taxon>Peronosporaceae</taxon>
        <taxon>Phytophthora</taxon>
    </lineage>
</organism>
<name>A0A8T1U4U3_9STRA</name>
<dbReference type="AlphaFoldDB" id="A0A8T1U4U3"/>
<gene>
    <name evidence="1" type="ORF">JG687_00012063</name>
</gene>